<proteinExistence type="predicted"/>
<reference evidence="2 3" key="1">
    <citation type="submission" date="2016-07" db="EMBL/GenBank/DDBJ databases">
        <title>Draft genome of the white-rot fungus Obba rivulosa 3A-2.</title>
        <authorList>
            <consortium name="DOE Joint Genome Institute"/>
            <person name="Miettinen O."/>
            <person name="Riley R."/>
            <person name="Acob R."/>
            <person name="Barry K."/>
            <person name="Cullen D."/>
            <person name="De Vries R."/>
            <person name="Hainaut M."/>
            <person name="Hatakka A."/>
            <person name="Henrissat B."/>
            <person name="Hilden K."/>
            <person name="Kuo R."/>
            <person name="Labutti K."/>
            <person name="Lipzen A."/>
            <person name="Makela M.R."/>
            <person name="Sandor L."/>
            <person name="Spatafora J.W."/>
            <person name="Grigoriev I.V."/>
            <person name="Hibbett D.S."/>
        </authorList>
    </citation>
    <scope>NUCLEOTIDE SEQUENCE [LARGE SCALE GENOMIC DNA]</scope>
    <source>
        <strain evidence="2 3">3A-2</strain>
    </source>
</reference>
<dbReference type="EMBL" id="KV722429">
    <property type="protein sequence ID" value="OCH89356.1"/>
    <property type="molecule type" value="Genomic_DNA"/>
</dbReference>
<feature type="compositionally biased region" description="Polar residues" evidence="1">
    <location>
        <begin position="225"/>
        <end position="237"/>
    </location>
</feature>
<feature type="compositionally biased region" description="Low complexity" evidence="1">
    <location>
        <begin position="140"/>
        <end position="173"/>
    </location>
</feature>
<organism evidence="2 3">
    <name type="scientific">Obba rivulosa</name>
    <dbReference type="NCBI Taxonomy" id="1052685"/>
    <lineage>
        <taxon>Eukaryota</taxon>
        <taxon>Fungi</taxon>
        <taxon>Dikarya</taxon>
        <taxon>Basidiomycota</taxon>
        <taxon>Agaricomycotina</taxon>
        <taxon>Agaricomycetes</taxon>
        <taxon>Polyporales</taxon>
        <taxon>Gelatoporiaceae</taxon>
        <taxon>Obba</taxon>
    </lineage>
</organism>
<evidence type="ECO:0000313" key="2">
    <source>
        <dbReference type="EMBL" id="OCH89356.1"/>
    </source>
</evidence>
<dbReference type="AlphaFoldDB" id="A0A8E2AR15"/>
<gene>
    <name evidence="2" type="ORF">OBBRIDRAFT_835911</name>
</gene>
<sequence>MSRDLPGASQARCLGANSKNCDSKHGIYQIDEHPIPGGYTEFQAIWASDPDNRFQFSTYDVTTGIKDVRGKAVPIDQFAPLPRFSRTTSEYHEFLVDGAAKLALVEKIRRSQLGTVDFLRRERRRKAAPIELGEYRSPYVPEVSPGSSHSPSVGPARPSSLSRSSRTASRSGSPYATAYGSTRTRAPTPPSLVTAREAEASHSAPQDAEGASDIILDEAEDGVVTQDTSAAESAVGT</sequence>
<protein>
    <submittedName>
        <fullName evidence="2">Uncharacterized protein</fullName>
    </submittedName>
</protein>
<evidence type="ECO:0000256" key="1">
    <source>
        <dbReference type="SAM" id="MobiDB-lite"/>
    </source>
</evidence>
<name>A0A8E2AR15_9APHY</name>
<keyword evidence="3" id="KW-1185">Reference proteome</keyword>
<dbReference type="Proteomes" id="UP000250043">
    <property type="component" value="Unassembled WGS sequence"/>
</dbReference>
<accession>A0A8E2AR15</accession>
<evidence type="ECO:0000313" key="3">
    <source>
        <dbReference type="Proteomes" id="UP000250043"/>
    </source>
</evidence>
<feature type="region of interest" description="Disordered" evidence="1">
    <location>
        <begin position="137"/>
        <end position="237"/>
    </location>
</feature>
<dbReference type="OrthoDB" id="2815346at2759"/>